<name>A0A948S0R7_UNCEI</name>
<evidence type="ECO:0000256" key="4">
    <source>
        <dbReference type="ARBA" id="ARBA00022691"/>
    </source>
</evidence>
<evidence type="ECO:0000313" key="14">
    <source>
        <dbReference type="EMBL" id="MBU2693223.1"/>
    </source>
</evidence>
<keyword evidence="8" id="KW-0411">Iron-sulfur</keyword>
<evidence type="ECO:0000256" key="3">
    <source>
        <dbReference type="ARBA" id="ARBA00022485"/>
    </source>
</evidence>
<dbReference type="PROSITE" id="PS01305">
    <property type="entry name" value="MOAA_NIFB_PQQE"/>
    <property type="match status" value="1"/>
</dbReference>
<dbReference type="InterPro" id="IPR050105">
    <property type="entry name" value="MoCo_biosynth_MoaA/MoaC"/>
</dbReference>
<keyword evidence="9" id="KW-0342">GTP-binding</keyword>
<keyword evidence="11 14" id="KW-0456">Lyase</keyword>
<evidence type="ECO:0000259" key="13">
    <source>
        <dbReference type="PROSITE" id="PS51918"/>
    </source>
</evidence>
<keyword evidence="4" id="KW-0949">S-adenosyl-L-methionine</keyword>
<keyword evidence="3" id="KW-0004">4Fe-4S</keyword>
<keyword evidence="7" id="KW-0408">Iron</keyword>
<evidence type="ECO:0000256" key="2">
    <source>
        <dbReference type="ARBA" id="ARBA00012167"/>
    </source>
</evidence>
<dbReference type="InterPro" id="IPR040064">
    <property type="entry name" value="MoaA-like"/>
</dbReference>
<dbReference type="InterPro" id="IPR013483">
    <property type="entry name" value="MoaA"/>
</dbReference>
<evidence type="ECO:0000256" key="6">
    <source>
        <dbReference type="ARBA" id="ARBA00022741"/>
    </source>
</evidence>
<keyword evidence="5" id="KW-0479">Metal-binding</keyword>
<dbReference type="CDD" id="cd01335">
    <property type="entry name" value="Radical_SAM"/>
    <property type="match status" value="1"/>
</dbReference>
<dbReference type="SMART" id="SM00729">
    <property type="entry name" value="Elp3"/>
    <property type="match status" value="1"/>
</dbReference>
<dbReference type="SFLD" id="SFLDG01386">
    <property type="entry name" value="main_SPASM_domain-containing"/>
    <property type="match status" value="1"/>
</dbReference>
<dbReference type="GO" id="GO:0051539">
    <property type="term" value="F:4 iron, 4 sulfur cluster binding"/>
    <property type="evidence" value="ECO:0007669"/>
    <property type="project" value="UniProtKB-KW"/>
</dbReference>
<dbReference type="NCBIfam" id="TIGR02666">
    <property type="entry name" value="moaA"/>
    <property type="match status" value="1"/>
</dbReference>
<dbReference type="GO" id="GO:0006777">
    <property type="term" value="P:Mo-molybdopterin cofactor biosynthetic process"/>
    <property type="evidence" value="ECO:0007669"/>
    <property type="project" value="UniProtKB-KW"/>
</dbReference>
<dbReference type="EMBL" id="JAHJDP010000117">
    <property type="protein sequence ID" value="MBU2693223.1"/>
    <property type="molecule type" value="Genomic_DNA"/>
</dbReference>
<evidence type="ECO:0000256" key="9">
    <source>
        <dbReference type="ARBA" id="ARBA00023134"/>
    </source>
</evidence>
<dbReference type="AlphaFoldDB" id="A0A948S0R7"/>
<dbReference type="GO" id="GO:0061798">
    <property type="term" value="F:GTP 3',8'-cyclase activity"/>
    <property type="evidence" value="ECO:0007669"/>
    <property type="project" value="UniProtKB-EC"/>
</dbReference>
<evidence type="ECO:0000313" key="15">
    <source>
        <dbReference type="Proteomes" id="UP000777784"/>
    </source>
</evidence>
<evidence type="ECO:0000256" key="11">
    <source>
        <dbReference type="ARBA" id="ARBA00023239"/>
    </source>
</evidence>
<evidence type="ECO:0000256" key="1">
    <source>
        <dbReference type="ARBA" id="ARBA00001966"/>
    </source>
</evidence>
<dbReference type="PANTHER" id="PTHR22960">
    <property type="entry name" value="MOLYBDOPTERIN COFACTOR SYNTHESIS PROTEIN A"/>
    <property type="match status" value="1"/>
</dbReference>
<evidence type="ECO:0000256" key="12">
    <source>
        <dbReference type="ARBA" id="ARBA00048697"/>
    </source>
</evidence>
<sequence>MKDAQGRHIDYLRISLTDLCNFRCVYCMPEGGVEKLSHDQILRREELIAVTQLMVERFGIRKVRITGGEPLIRRGVIDFLREIRCIPDLEDVALTTNGYLLEDLAGDIHDVGVTRLNISLDTLRRDRFQQITRTDGLPKVLRGIEAAIKAGFQPIKLNVVALKETLDEAADFIAFGIEKNIEVRFIELMPFRSEMNASYISNDEVKRAIEKKVSLTKLEDNEASHGPAVRYRVGEGQVPCGFISPVSRPFCTKCNRIRLRGDGKLVPCLKGYTKYDLMPYIRPIFRGDDLAVAIRDLMSNDLKEKCPEHQLHPMSQIGG</sequence>
<comment type="cofactor">
    <cofactor evidence="1">
        <name>[4Fe-4S] cluster</name>
        <dbReference type="ChEBI" id="CHEBI:49883"/>
    </cofactor>
</comment>
<dbReference type="GO" id="GO:0061799">
    <property type="term" value="F:cyclic pyranopterin monophosphate synthase activity"/>
    <property type="evidence" value="ECO:0007669"/>
    <property type="project" value="TreeGrafter"/>
</dbReference>
<protein>
    <recommendedName>
        <fullName evidence="2">GTP 3',8-cyclase</fullName>
        <ecNumber evidence="2">4.1.99.22</ecNumber>
    </recommendedName>
</protein>
<evidence type="ECO:0000256" key="5">
    <source>
        <dbReference type="ARBA" id="ARBA00022723"/>
    </source>
</evidence>
<organism evidence="14 15">
    <name type="scientific">Eiseniibacteriota bacterium</name>
    <dbReference type="NCBI Taxonomy" id="2212470"/>
    <lineage>
        <taxon>Bacteria</taxon>
        <taxon>Candidatus Eiseniibacteriota</taxon>
    </lineage>
</organism>
<dbReference type="SUPFAM" id="SSF102114">
    <property type="entry name" value="Radical SAM enzymes"/>
    <property type="match status" value="1"/>
</dbReference>
<accession>A0A948S0R7</accession>
<dbReference type="GO" id="GO:0046872">
    <property type="term" value="F:metal ion binding"/>
    <property type="evidence" value="ECO:0007669"/>
    <property type="project" value="UniProtKB-KW"/>
</dbReference>
<dbReference type="PANTHER" id="PTHR22960:SF0">
    <property type="entry name" value="MOLYBDENUM COFACTOR BIOSYNTHESIS PROTEIN 1"/>
    <property type="match status" value="1"/>
</dbReference>
<dbReference type="InterPro" id="IPR007197">
    <property type="entry name" value="rSAM"/>
</dbReference>
<dbReference type="Pfam" id="PF04055">
    <property type="entry name" value="Radical_SAM"/>
    <property type="match status" value="1"/>
</dbReference>
<comment type="caution">
    <text evidence="14">The sequence shown here is derived from an EMBL/GenBank/DDBJ whole genome shotgun (WGS) entry which is preliminary data.</text>
</comment>
<dbReference type="InterPro" id="IPR006638">
    <property type="entry name" value="Elp3/MiaA/NifB-like_rSAM"/>
</dbReference>
<dbReference type="GO" id="GO:0005525">
    <property type="term" value="F:GTP binding"/>
    <property type="evidence" value="ECO:0007669"/>
    <property type="project" value="UniProtKB-KW"/>
</dbReference>
<comment type="catalytic activity">
    <reaction evidence="12">
        <text>GTP + AH2 + S-adenosyl-L-methionine = (8S)-3',8-cyclo-7,8-dihydroguanosine 5'-triphosphate + 5'-deoxyadenosine + L-methionine + A + H(+)</text>
        <dbReference type="Rhea" id="RHEA:49576"/>
        <dbReference type="ChEBI" id="CHEBI:13193"/>
        <dbReference type="ChEBI" id="CHEBI:15378"/>
        <dbReference type="ChEBI" id="CHEBI:17319"/>
        <dbReference type="ChEBI" id="CHEBI:17499"/>
        <dbReference type="ChEBI" id="CHEBI:37565"/>
        <dbReference type="ChEBI" id="CHEBI:57844"/>
        <dbReference type="ChEBI" id="CHEBI:59789"/>
        <dbReference type="ChEBI" id="CHEBI:131766"/>
        <dbReference type="EC" id="4.1.99.22"/>
    </reaction>
</comment>
<evidence type="ECO:0000256" key="10">
    <source>
        <dbReference type="ARBA" id="ARBA00023150"/>
    </source>
</evidence>
<evidence type="ECO:0000256" key="7">
    <source>
        <dbReference type="ARBA" id="ARBA00023004"/>
    </source>
</evidence>
<dbReference type="InterPro" id="IPR010505">
    <property type="entry name" value="MoaA_twitch"/>
</dbReference>
<proteinExistence type="predicted"/>
<dbReference type="Proteomes" id="UP000777784">
    <property type="component" value="Unassembled WGS sequence"/>
</dbReference>
<dbReference type="Gene3D" id="3.20.20.70">
    <property type="entry name" value="Aldolase class I"/>
    <property type="match status" value="1"/>
</dbReference>
<keyword evidence="6" id="KW-0547">Nucleotide-binding</keyword>
<gene>
    <name evidence="14" type="primary">moaA</name>
    <name evidence="14" type="ORF">KJ970_20085</name>
</gene>
<reference evidence="14" key="1">
    <citation type="submission" date="2021-05" db="EMBL/GenBank/DDBJ databases">
        <title>Energy efficiency and biological interactions define the core microbiome of deep oligotrophic groundwater.</title>
        <authorList>
            <person name="Mehrshad M."/>
            <person name="Lopez-Fernandez M."/>
            <person name="Bell E."/>
            <person name="Bernier-Latmani R."/>
            <person name="Bertilsson S."/>
            <person name="Dopson M."/>
        </authorList>
    </citation>
    <scope>NUCLEOTIDE SEQUENCE</scope>
    <source>
        <strain evidence="14">Modern_marine.mb.64</strain>
    </source>
</reference>
<dbReference type="SFLD" id="SFLDS00029">
    <property type="entry name" value="Radical_SAM"/>
    <property type="match status" value="1"/>
</dbReference>
<dbReference type="PROSITE" id="PS51918">
    <property type="entry name" value="RADICAL_SAM"/>
    <property type="match status" value="1"/>
</dbReference>
<dbReference type="EC" id="4.1.99.22" evidence="2"/>
<keyword evidence="10" id="KW-0501">Molybdenum cofactor biosynthesis</keyword>
<dbReference type="SFLD" id="SFLDG01383">
    <property type="entry name" value="cyclic_pyranopterin_phosphate"/>
    <property type="match status" value="1"/>
</dbReference>
<dbReference type="Pfam" id="PF06463">
    <property type="entry name" value="Mob_synth_C"/>
    <property type="match status" value="1"/>
</dbReference>
<dbReference type="SFLD" id="SFLDG01067">
    <property type="entry name" value="SPASM/twitch_domain_containing"/>
    <property type="match status" value="1"/>
</dbReference>
<feature type="domain" description="Radical SAM core" evidence="13">
    <location>
        <begin position="4"/>
        <end position="228"/>
    </location>
</feature>
<evidence type="ECO:0000256" key="8">
    <source>
        <dbReference type="ARBA" id="ARBA00023014"/>
    </source>
</evidence>
<dbReference type="InterPro" id="IPR058240">
    <property type="entry name" value="rSAM_sf"/>
</dbReference>
<dbReference type="InterPro" id="IPR000385">
    <property type="entry name" value="MoaA_NifB_PqqE_Fe-S-bd_CS"/>
</dbReference>
<dbReference type="InterPro" id="IPR013785">
    <property type="entry name" value="Aldolase_TIM"/>
</dbReference>